<feature type="transmembrane region" description="Helical" evidence="1">
    <location>
        <begin position="84"/>
        <end position="107"/>
    </location>
</feature>
<dbReference type="Proteomes" id="UP000253961">
    <property type="component" value="Unassembled WGS sequence"/>
</dbReference>
<organism evidence="2 3">
    <name type="scientific">Pedobacter chinensis</name>
    <dbReference type="NCBI Taxonomy" id="2282421"/>
    <lineage>
        <taxon>Bacteria</taxon>
        <taxon>Pseudomonadati</taxon>
        <taxon>Bacteroidota</taxon>
        <taxon>Sphingobacteriia</taxon>
        <taxon>Sphingobacteriales</taxon>
        <taxon>Sphingobacteriaceae</taxon>
        <taxon>Pedobacter</taxon>
    </lineage>
</organism>
<keyword evidence="1" id="KW-0812">Transmembrane</keyword>
<evidence type="ECO:0000256" key="1">
    <source>
        <dbReference type="SAM" id="Phobius"/>
    </source>
</evidence>
<keyword evidence="1" id="KW-1133">Transmembrane helix</keyword>
<name>A0A369PZQ5_9SPHI</name>
<keyword evidence="1" id="KW-0472">Membrane</keyword>
<evidence type="ECO:0000313" key="2">
    <source>
        <dbReference type="EMBL" id="RDC56457.1"/>
    </source>
</evidence>
<protein>
    <submittedName>
        <fullName evidence="2">Uncharacterized protein</fullName>
    </submittedName>
</protein>
<keyword evidence="3" id="KW-1185">Reference proteome</keyword>
<gene>
    <name evidence="2" type="ORF">DU508_12760</name>
</gene>
<sequence length="140" mass="16877">MKRRILLNIILAYMILPFIIMIRDYIQIDLQHDQAKYAGTFIEYVKSNILMLVFILPTLFLIFILTPYNSIILWLNVKRIWSKILYFELVLIVVFCLCGTFMNVWIYPYWKNVYYLFYFLPISLAFATPLHFLADKNDKI</sequence>
<comment type="caution">
    <text evidence="2">The sequence shown here is derived from an EMBL/GenBank/DDBJ whole genome shotgun (WGS) entry which is preliminary data.</text>
</comment>
<evidence type="ECO:0000313" key="3">
    <source>
        <dbReference type="Proteomes" id="UP000253961"/>
    </source>
</evidence>
<dbReference type="EMBL" id="QPKV01000004">
    <property type="protein sequence ID" value="RDC56457.1"/>
    <property type="molecule type" value="Genomic_DNA"/>
</dbReference>
<dbReference type="AlphaFoldDB" id="A0A369PZQ5"/>
<accession>A0A369PZQ5</accession>
<proteinExistence type="predicted"/>
<feature type="transmembrane region" description="Helical" evidence="1">
    <location>
        <begin position="49"/>
        <end position="77"/>
    </location>
</feature>
<feature type="transmembrane region" description="Helical" evidence="1">
    <location>
        <begin position="5"/>
        <end position="22"/>
    </location>
</feature>
<feature type="transmembrane region" description="Helical" evidence="1">
    <location>
        <begin position="113"/>
        <end position="134"/>
    </location>
</feature>
<reference evidence="2 3" key="1">
    <citation type="submission" date="2018-07" db="EMBL/GenBank/DDBJ databases">
        <title>Pedobacter sp. nov., isolated from soil.</title>
        <authorList>
            <person name="Zhou L.Y."/>
            <person name="Du Z.J."/>
        </authorList>
    </citation>
    <scope>NUCLEOTIDE SEQUENCE [LARGE SCALE GENOMIC DNA]</scope>
    <source>
        <strain evidence="2 3">JDX94</strain>
    </source>
</reference>